<keyword evidence="2" id="KW-1185">Reference proteome</keyword>
<sequence>MTDKMVGVTEQVDNALREVLGYLPPDDEDLTGSIDSMQKLELLVLLEQNLAIPFQDEALGAEWWASRSGIIGYVESARAQVGSS</sequence>
<gene>
    <name evidence="1" type="ORF">V1634_34900</name>
</gene>
<accession>A0ABU7SPY1</accession>
<comment type="caution">
    <text evidence="1">The sequence shown here is derived from an EMBL/GenBank/DDBJ whole genome shotgun (WGS) entry which is preliminary data.</text>
</comment>
<dbReference type="SUPFAM" id="SSF47336">
    <property type="entry name" value="ACP-like"/>
    <property type="match status" value="1"/>
</dbReference>
<name>A0ABU7SPY1_9ACTN</name>
<evidence type="ECO:0008006" key="3">
    <source>
        <dbReference type="Google" id="ProtNLM"/>
    </source>
</evidence>
<dbReference type="InterPro" id="IPR036736">
    <property type="entry name" value="ACP-like_sf"/>
</dbReference>
<evidence type="ECO:0000313" key="1">
    <source>
        <dbReference type="EMBL" id="MEE6312011.1"/>
    </source>
</evidence>
<protein>
    <recommendedName>
        <fullName evidence="3">Carrier domain-containing protein</fullName>
    </recommendedName>
</protein>
<dbReference type="EMBL" id="JAZGQL010000040">
    <property type="protein sequence ID" value="MEE6312011.1"/>
    <property type="molecule type" value="Genomic_DNA"/>
</dbReference>
<dbReference type="Gene3D" id="1.10.1200.10">
    <property type="entry name" value="ACP-like"/>
    <property type="match status" value="1"/>
</dbReference>
<proteinExistence type="predicted"/>
<reference evidence="1 2" key="1">
    <citation type="submission" date="2024-01" db="EMBL/GenBank/DDBJ databases">
        <title>Genome insights into Plantactinospora veratri sp. nov.</title>
        <authorList>
            <person name="Wang L."/>
        </authorList>
    </citation>
    <scope>NUCLEOTIDE SEQUENCE [LARGE SCALE GENOMIC DNA]</scope>
    <source>
        <strain evidence="1 2">NEAU-FHS4</strain>
    </source>
</reference>
<evidence type="ECO:0000313" key="2">
    <source>
        <dbReference type="Proteomes" id="UP001339911"/>
    </source>
</evidence>
<organism evidence="1 2">
    <name type="scientific">Plantactinospora veratri</name>
    <dbReference type="NCBI Taxonomy" id="1436122"/>
    <lineage>
        <taxon>Bacteria</taxon>
        <taxon>Bacillati</taxon>
        <taxon>Actinomycetota</taxon>
        <taxon>Actinomycetes</taxon>
        <taxon>Micromonosporales</taxon>
        <taxon>Micromonosporaceae</taxon>
        <taxon>Plantactinospora</taxon>
    </lineage>
</organism>
<dbReference type="RefSeq" id="WP_331211892.1">
    <property type="nucleotide sequence ID" value="NZ_JAZGQL010000040.1"/>
</dbReference>
<dbReference type="Proteomes" id="UP001339911">
    <property type="component" value="Unassembled WGS sequence"/>
</dbReference>